<reference evidence="4" key="1">
    <citation type="submission" date="2023-06" db="EMBL/GenBank/DDBJ databases">
        <title>Survivors Of The Sea: Transcriptome response of Skeletonema marinoi to long-term dormancy.</title>
        <authorList>
            <person name="Pinder M.I.M."/>
            <person name="Kourtchenko O."/>
            <person name="Robertson E.K."/>
            <person name="Larsson T."/>
            <person name="Maumus F."/>
            <person name="Osuna-Cruz C.M."/>
            <person name="Vancaester E."/>
            <person name="Stenow R."/>
            <person name="Vandepoele K."/>
            <person name="Ploug H."/>
            <person name="Bruchert V."/>
            <person name="Godhe A."/>
            <person name="Topel M."/>
        </authorList>
    </citation>
    <scope>NUCLEOTIDE SEQUENCE</scope>
    <source>
        <strain evidence="4">R05AC</strain>
    </source>
</reference>
<dbReference type="AlphaFoldDB" id="A0AAD8YEB0"/>
<dbReference type="EMBL" id="JATAAI010000008">
    <property type="protein sequence ID" value="KAK1743875.1"/>
    <property type="molecule type" value="Genomic_DNA"/>
</dbReference>
<dbReference type="InterPro" id="IPR001525">
    <property type="entry name" value="C5_MeTfrase"/>
</dbReference>
<evidence type="ECO:0000256" key="3">
    <source>
        <dbReference type="SAM" id="MobiDB-lite"/>
    </source>
</evidence>
<dbReference type="EC" id="2.1.1.37" evidence="4"/>
<comment type="caution">
    <text evidence="4">The sequence shown here is derived from an EMBL/GenBank/DDBJ whole genome shotgun (WGS) entry which is preliminary data.</text>
</comment>
<keyword evidence="2 4" id="KW-0808">Transferase</keyword>
<dbReference type="GO" id="GO:0003886">
    <property type="term" value="F:DNA (cytosine-5-)-methyltransferase activity"/>
    <property type="evidence" value="ECO:0007669"/>
    <property type="project" value="UniProtKB-EC"/>
</dbReference>
<dbReference type="Gene3D" id="3.40.50.150">
    <property type="entry name" value="Vaccinia Virus protein VP39"/>
    <property type="match status" value="1"/>
</dbReference>
<organism evidence="4 5">
    <name type="scientific">Skeletonema marinoi</name>
    <dbReference type="NCBI Taxonomy" id="267567"/>
    <lineage>
        <taxon>Eukaryota</taxon>
        <taxon>Sar</taxon>
        <taxon>Stramenopiles</taxon>
        <taxon>Ochrophyta</taxon>
        <taxon>Bacillariophyta</taxon>
        <taxon>Coscinodiscophyceae</taxon>
        <taxon>Thalassiosirophycidae</taxon>
        <taxon>Thalassiosirales</taxon>
        <taxon>Skeletonemataceae</taxon>
        <taxon>Skeletonema</taxon>
        <taxon>Skeletonema marinoi-dohrnii complex</taxon>
    </lineage>
</organism>
<evidence type="ECO:0000256" key="1">
    <source>
        <dbReference type="ARBA" id="ARBA00022603"/>
    </source>
</evidence>
<dbReference type="Proteomes" id="UP001224775">
    <property type="component" value="Unassembled WGS sequence"/>
</dbReference>
<keyword evidence="1 4" id="KW-0489">Methyltransferase</keyword>
<evidence type="ECO:0000313" key="5">
    <source>
        <dbReference type="Proteomes" id="UP001224775"/>
    </source>
</evidence>
<evidence type="ECO:0000313" key="4">
    <source>
        <dbReference type="EMBL" id="KAK1743875.1"/>
    </source>
</evidence>
<sequence>MSRSIERSAADAADGEEDAKRRKLCDDSSAAAYTTSCLSSIKSSKGVADGSVDVPKEWVIHIPPRLTKSAYQVLLACHAAPRQWHLEGRFGSRTHVVEKGITNGIPILYNEEQMKNIALRDVELKDLLNTEGVSIVEKDFVQNHRTKNVEPEIDARVHPELEPNGYKTPNITQTCTIEKQNGDAAFTYAEMFAGIGGFGVALEALGGNCIHGDIYEVPDSAFPRQLDLLIVRALNLSQPKAFLLENVPGLLGMKDTLDVIVKAFCGAGYKVNAEVCSARGLTATGRKRLFFVGIRQESEAANTSIELSLDASCYRFPYIPDLKLCSHDILDYNTLDR</sequence>
<dbReference type="Pfam" id="PF00145">
    <property type="entry name" value="DNA_methylase"/>
    <property type="match status" value="1"/>
</dbReference>
<evidence type="ECO:0000256" key="2">
    <source>
        <dbReference type="ARBA" id="ARBA00022679"/>
    </source>
</evidence>
<proteinExistence type="predicted"/>
<dbReference type="GO" id="GO:0032259">
    <property type="term" value="P:methylation"/>
    <property type="evidence" value="ECO:0007669"/>
    <property type="project" value="UniProtKB-KW"/>
</dbReference>
<feature type="region of interest" description="Disordered" evidence="3">
    <location>
        <begin position="1"/>
        <end position="25"/>
    </location>
</feature>
<keyword evidence="5" id="KW-1185">Reference proteome</keyword>
<protein>
    <submittedName>
        <fullName evidence="4">Cytosine-C5 specific DNA methylase</fullName>
        <ecNumber evidence="4">2.1.1.37</ecNumber>
    </submittedName>
</protein>
<dbReference type="SUPFAM" id="SSF53335">
    <property type="entry name" value="S-adenosyl-L-methionine-dependent methyltransferases"/>
    <property type="match status" value="1"/>
</dbReference>
<dbReference type="InterPro" id="IPR029063">
    <property type="entry name" value="SAM-dependent_MTases_sf"/>
</dbReference>
<name>A0AAD8YEB0_9STRA</name>
<gene>
    <name evidence="4" type="ORF">QTG54_005472</name>
</gene>
<accession>A0AAD8YEB0</accession>